<proteinExistence type="predicted"/>
<dbReference type="Gene3D" id="3.30.530.20">
    <property type="match status" value="1"/>
</dbReference>
<evidence type="ECO:0000259" key="2">
    <source>
        <dbReference type="Pfam" id="PF03364"/>
    </source>
</evidence>
<dbReference type="Proteomes" id="UP000422989">
    <property type="component" value="Chromosome"/>
</dbReference>
<dbReference type="EMBL" id="CP032550">
    <property type="protein sequence ID" value="QGU27936.1"/>
    <property type="molecule type" value="Genomic_DNA"/>
</dbReference>
<dbReference type="SUPFAM" id="SSF55961">
    <property type="entry name" value="Bet v1-like"/>
    <property type="match status" value="1"/>
</dbReference>
<evidence type="ECO:0000313" key="3">
    <source>
        <dbReference type="EMBL" id="QGU27936.1"/>
    </source>
</evidence>
<dbReference type="InterPro" id="IPR047137">
    <property type="entry name" value="ORF3"/>
</dbReference>
<organism evidence="3 4">
    <name type="scientific">Microbacterium oryzae</name>
    <dbReference type="NCBI Taxonomy" id="743009"/>
    <lineage>
        <taxon>Bacteria</taxon>
        <taxon>Bacillati</taxon>
        <taxon>Actinomycetota</taxon>
        <taxon>Actinomycetes</taxon>
        <taxon>Micrococcales</taxon>
        <taxon>Microbacteriaceae</taxon>
        <taxon>Microbacterium</taxon>
    </lineage>
</organism>
<dbReference type="OrthoDB" id="3695445at2"/>
<evidence type="ECO:0000313" key="4">
    <source>
        <dbReference type="Proteomes" id="UP000422989"/>
    </source>
</evidence>
<dbReference type="KEGG" id="moj:D7D94_09865"/>
<dbReference type="PANTHER" id="PTHR33824:SF7">
    <property type="entry name" value="POLYKETIDE CYCLASE_DEHYDRASE AND LIPID TRANSPORT SUPERFAMILY PROTEIN"/>
    <property type="match status" value="1"/>
</dbReference>
<name>A0A6I6DUZ4_9MICO</name>
<gene>
    <name evidence="3" type="ORF">D7D94_09865</name>
</gene>
<dbReference type="Pfam" id="PF03364">
    <property type="entry name" value="Polyketide_cyc"/>
    <property type="match status" value="1"/>
</dbReference>
<dbReference type="InterPro" id="IPR005031">
    <property type="entry name" value="COQ10_START"/>
</dbReference>
<feature type="region of interest" description="Disordered" evidence="1">
    <location>
        <begin position="1"/>
        <end position="35"/>
    </location>
</feature>
<dbReference type="AlphaFoldDB" id="A0A6I6DUZ4"/>
<sequence>MALVAHRGGEAEGALSSTPLRRGASSAYRRETTHRENAFDEIPRQIMATVLTGQIDVAAPPGQVYECWTDVASFPDVLEMVQSVRVVDEVRSFWQVRIGRSVQDFYADIVDAVPGRRVGWQSTDGILHSGHVEIEEQGDSTHVTLRAVWDQQDPFAGIGLPVAIDQDIAQRDLQRFKRMVEARARSDISR</sequence>
<accession>A0A6I6DUZ4</accession>
<dbReference type="InterPro" id="IPR023393">
    <property type="entry name" value="START-like_dom_sf"/>
</dbReference>
<protein>
    <recommendedName>
        <fullName evidence="2">Coenzyme Q-binding protein COQ10 START domain-containing protein</fullName>
    </recommendedName>
</protein>
<keyword evidence="4" id="KW-1185">Reference proteome</keyword>
<feature type="domain" description="Coenzyme Q-binding protein COQ10 START" evidence="2">
    <location>
        <begin position="57"/>
        <end position="146"/>
    </location>
</feature>
<reference evidence="3 4" key="1">
    <citation type="submission" date="2018-09" db="EMBL/GenBank/DDBJ databases">
        <title>Whole genome sequencing of Microbacterium oryzae strain MB-10T.</title>
        <authorList>
            <person name="Das S.K."/>
        </authorList>
    </citation>
    <scope>NUCLEOTIDE SEQUENCE [LARGE SCALE GENOMIC DNA]</scope>
    <source>
        <strain evidence="3 4">MB-10</strain>
    </source>
</reference>
<evidence type="ECO:0000256" key="1">
    <source>
        <dbReference type="SAM" id="MobiDB-lite"/>
    </source>
</evidence>
<dbReference type="PANTHER" id="PTHR33824">
    <property type="entry name" value="POLYKETIDE CYCLASE/DEHYDRASE AND LIPID TRANSPORT SUPERFAMILY PROTEIN"/>
    <property type="match status" value="1"/>
</dbReference>